<keyword evidence="7" id="KW-0812">Transmembrane</keyword>
<dbReference type="EC" id="5.2.1.8" evidence="6"/>
<evidence type="ECO:0000256" key="6">
    <source>
        <dbReference type="RuleBase" id="RU003915"/>
    </source>
</evidence>
<evidence type="ECO:0000256" key="7">
    <source>
        <dbReference type="SAM" id="Phobius"/>
    </source>
</evidence>
<dbReference type="InterPro" id="IPR046357">
    <property type="entry name" value="PPIase_dom_sf"/>
</dbReference>
<keyword evidence="3 5" id="KW-0697">Rotamase</keyword>
<dbReference type="PANTHER" id="PTHR43811:SF19">
    <property type="entry name" value="39 KDA FK506-BINDING NUCLEAR PROTEIN"/>
    <property type="match status" value="1"/>
</dbReference>
<keyword evidence="7" id="KW-0472">Membrane</keyword>
<evidence type="ECO:0000256" key="2">
    <source>
        <dbReference type="ARBA" id="ARBA00006577"/>
    </source>
</evidence>
<protein>
    <recommendedName>
        <fullName evidence="6">Peptidyl-prolyl cis-trans isomerase</fullName>
        <ecNumber evidence="6">5.2.1.8</ecNumber>
    </recommendedName>
</protein>
<evidence type="ECO:0000313" key="10">
    <source>
        <dbReference type="Proteomes" id="UP000520156"/>
    </source>
</evidence>
<comment type="catalytic activity">
    <reaction evidence="1 5 6">
        <text>[protein]-peptidylproline (omega=180) = [protein]-peptidylproline (omega=0)</text>
        <dbReference type="Rhea" id="RHEA:16237"/>
        <dbReference type="Rhea" id="RHEA-COMP:10747"/>
        <dbReference type="Rhea" id="RHEA-COMP:10748"/>
        <dbReference type="ChEBI" id="CHEBI:83833"/>
        <dbReference type="ChEBI" id="CHEBI:83834"/>
        <dbReference type="EC" id="5.2.1.8"/>
    </reaction>
</comment>
<keyword evidence="4 5" id="KW-0413">Isomerase</keyword>
<dbReference type="RefSeq" id="WP_185683652.1">
    <property type="nucleotide sequence ID" value="NZ_JACLAU010000016.1"/>
</dbReference>
<keyword evidence="10" id="KW-1185">Reference proteome</keyword>
<comment type="similarity">
    <text evidence="2 6">Belongs to the FKBP-type PPIase family.</text>
</comment>
<dbReference type="PANTHER" id="PTHR43811">
    <property type="entry name" value="FKBP-TYPE PEPTIDYL-PROLYL CIS-TRANS ISOMERASE FKPA"/>
    <property type="match status" value="1"/>
</dbReference>
<dbReference type="Gene3D" id="3.10.50.40">
    <property type="match status" value="1"/>
</dbReference>
<dbReference type="SUPFAM" id="SSF54534">
    <property type="entry name" value="FKBP-like"/>
    <property type="match status" value="1"/>
</dbReference>
<evidence type="ECO:0000313" key="9">
    <source>
        <dbReference type="EMBL" id="MBC2652235.1"/>
    </source>
</evidence>
<sequence length="177" mass="18247">MTEITRVPLQPLAKGSLGKLWLGLAAAVAVAGGVAWAAMPPLVSVKALKAGNGPTATADDVALIDYTGRLADGKVFDQGKAPLAVREVVPGFSQALQQMQAGGKYKVVIPAKLAYGDKAVGPIPANSDLYFDIEVLGVMSRQQFEQQRQLMQMLQAQQQGGAAGAAGGAAPQALPQP</sequence>
<gene>
    <name evidence="9" type="ORF">H7F49_11000</name>
</gene>
<evidence type="ECO:0000256" key="1">
    <source>
        <dbReference type="ARBA" id="ARBA00000971"/>
    </source>
</evidence>
<proteinExistence type="inferred from homology"/>
<dbReference type="InterPro" id="IPR001179">
    <property type="entry name" value="PPIase_FKBP_dom"/>
</dbReference>
<dbReference type="GO" id="GO:0003755">
    <property type="term" value="F:peptidyl-prolyl cis-trans isomerase activity"/>
    <property type="evidence" value="ECO:0007669"/>
    <property type="project" value="UniProtKB-UniRule"/>
</dbReference>
<evidence type="ECO:0000259" key="8">
    <source>
        <dbReference type="PROSITE" id="PS50059"/>
    </source>
</evidence>
<dbReference type="Proteomes" id="UP000520156">
    <property type="component" value="Unassembled WGS sequence"/>
</dbReference>
<reference evidence="9 10" key="1">
    <citation type="submission" date="2020-08" db="EMBL/GenBank/DDBJ databases">
        <title>The genome sequence of Novosphingobium flavum 4Y4.</title>
        <authorList>
            <person name="Liu Y."/>
        </authorList>
    </citation>
    <scope>NUCLEOTIDE SEQUENCE [LARGE SCALE GENOMIC DNA]</scope>
    <source>
        <strain evidence="9 10">4Y4</strain>
    </source>
</reference>
<name>A0A7X1KCG8_9SPHN</name>
<dbReference type="PROSITE" id="PS50059">
    <property type="entry name" value="FKBP_PPIASE"/>
    <property type="match status" value="1"/>
</dbReference>
<keyword evidence="7" id="KW-1133">Transmembrane helix</keyword>
<dbReference type="AlphaFoldDB" id="A0A7X1KCG8"/>
<accession>A0A7X1KCG8</accession>
<organism evidence="9 10">
    <name type="scientific">Novosphingobium aerophilum</name>
    <dbReference type="NCBI Taxonomy" id="2839843"/>
    <lineage>
        <taxon>Bacteria</taxon>
        <taxon>Pseudomonadati</taxon>
        <taxon>Pseudomonadota</taxon>
        <taxon>Alphaproteobacteria</taxon>
        <taxon>Sphingomonadales</taxon>
        <taxon>Sphingomonadaceae</taxon>
        <taxon>Novosphingobium</taxon>
    </lineage>
</organism>
<evidence type="ECO:0000256" key="4">
    <source>
        <dbReference type="ARBA" id="ARBA00023235"/>
    </source>
</evidence>
<feature type="transmembrane region" description="Helical" evidence="7">
    <location>
        <begin position="20"/>
        <end position="39"/>
    </location>
</feature>
<dbReference type="EMBL" id="JACLAU010000016">
    <property type="protein sequence ID" value="MBC2652235.1"/>
    <property type="molecule type" value="Genomic_DNA"/>
</dbReference>
<evidence type="ECO:0000256" key="3">
    <source>
        <dbReference type="ARBA" id="ARBA00023110"/>
    </source>
</evidence>
<dbReference type="Pfam" id="PF00254">
    <property type="entry name" value="FKBP_C"/>
    <property type="match status" value="1"/>
</dbReference>
<feature type="domain" description="PPIase FKBP-type" evidence="8">
    <location>
        <begin position="59"/>
        <end position="139"/>
    </location>
</feature>
<comment type="caution">
    <text evidence="9">The sequence shown here is derived from an EMBL/GenBank/DDBJ whole genome shotgun (WGS) entry which is preliminary data.</text>
</comment>
<evidence type="ECO:0000256" key="5">
    <source>
        <dbReference type="PROSITE-ProRule" id="PRU00277"/>
    </source>
</evidence>